<sequence length="450" mass="49215">MFIAMLAYLLLVLIRPQDYPELVDSFALPLQPIALLVAAGFWMLSPRKNFDAPQYAVLLMFFLVLMVSHVFNGYFGGAIVQLNKFAPVLLAFVVFANGLDSRERILKIMAMFSLCAAIISIHGIEQVQLGTGWTGIGLSQGTRIQYVGIFNDPNDLGMLFVACVPMAAYLSSRGGLMGLRRLFWWIVTGVLVYGIYLTDSRGSLLGLLVVMGLYVWQTRGVFVAGVLGTMAVGVLLALPSRFNEIDVEEASAQGRVDSWYEGVQMFIGHPIFGVGPDMYSDYHHLTAHNSFVLVMAETGIIGYTLWLAFILYAFRMMWAASRGMGQPLARDEDALQAELDAAAVAGEDVDALLGAEDARDASIAEGRGIAMALLLSLAGFFTCAFFLSRSYVVILYLLAAVVVAHYVDMRRDDPSLPHFTLSKDLLLLPIIGVIATIGLMVVVKVLLVIQ</sequence>
<dbReference type="PANTHER" id="PTHR37422:SF13">
    <property type="entry name" value="LIPOPOLYSACCHARIDE BIOSYNTHESIS PROTEIN PA4999-RELATED"/>
    <property type="match status" value="1"/>
</dbReference>
<keyword evidence="3 5" id="KW-1133">Transmembrane helix</keyword>
<evidence type="ECO:0000256" key="4">
    <source>
        <dbReference type="ARBA" id="ARBA00023136"/>
    </source>
</evidence>
<evidence type="ECO:0000313" key="8">
    <source>
        <dbReference type="Proteomes" id="UP001597110"/>
    </source>
</evidence>
<feature type="transmembrane region" description="Helical" evidence="5">
    <location>
        <begin position="218"/>
        <end position="238"/>
    </location>
</feature>
<evidence type="ECO:0000256" key="1">
    <source>
        <dbReference type="ARBA" id="ARBA00004141"/>
    </source>
</evidence>
<feature type="transmembrane region" description="Helical" evidence="5">
    <location>
        <begin position="291"/>
        <end position="314"/>
    </location>
</feature>
<dbReference type="Pfam" id="PF04932">
    <property type="entry name" value="Wzy_C"/>
    <property type="match status" value="1"/>
</dbReference>
<feature type="transmembrane region" description="Helical" evidence="5">
    <location>
        <begin position="144"/>
        <end position="170"/>
    </location>
</feature>
<accession>A0ABW2YA47</accession>
<evidence type="ECO:0000256" key="5">
    <source>
        <dbReference type="SAM" id="Phobius"/>
    </source>
</evidence>
<keyword evidence="8" id="KW-1185">Reference proteome</keyword>
<keyword evidence="2 5" id="KW-0812">Transmembrane</keyword>
<feature type="transmembrane region" description="Helical" evidence="5">
    <location>
        <begin position="26"/>
        <end position="44"/>
    </location>
</feature>
<organism evidence="7 8">
    <name type="scientific">Lysobacter brunescens</name>
    <dbReference type="NCBI Taxonomy" id="262323"/>
    <lineage>
        <taxon>Bacteria</taxon>
        <taxon>Pseudomonadati</taxon>
        <taxon>Pseudomonadota</taxon>
        <taxon>Gammaproteobacteria</taxon>
        <taxon>Lysobacterales</taxon>
        <taxon>Lysobacteraceae</taxon>
        <taxon>Lysobacter</taxon>
    </lineage>
</organism>
<dbReference type="InterPro" id="IPR051533">
    <property type="entry name" value="WaaL-like"/>
</dbReference>
<dbReference type="GO" id="GO:0016874">
    <property type="term" value="F:ligase activity"/>
    <property type="evidence" value="ECO:0007669"/>
    <property type="project" value="UniProtKB-KW"/>
</dbReference>
<evidence type="ECO:0000313" key="7">
    <source>
        <dbReference type="EMBL" id="MFD0725409.1"/>
    </source>
</evidence>
<gene>
    <name evidence="7" type="ORF">ACFQ0E_07300</name>
</gene>
<keyword evidence="7" id="KW-0436">Ligase</keyword>
<comment type="caution">
    <text evidence="7">The sequence shown here is derived from an EMBL/GenBank/DDBJ whole genome shotgun (WGS) entry which is preliminary data.</text>
</comment>
<feature type="transmembrane region" description="Helical" evidence="5">
    <location>
        <begin position="425"/>
        <end position="449"/>
    </location>
</feature>
<dbReference type="RefSeq" id="WP_386823034.1">
    <property type="nucleotide sequence ID" value="NZ_JBHTIF010000001.1"/>
</dbReference>
<feature type="transmembrane region" description="Helical" evidence="5">
    <location>
        <begin position="369"/>
        <end position="387"/>
    </location>
</feature>
<comment type="subcellular location">
    <subcellularLocation>
        <location evidence="1">Membrane</location>
        <topology evidence="1">Multi-pass membrane protein</topology>
    </subcellularLocation>
</comment>
<feature type="domain" description="O-antigen ligase-related" evidence="6">
    <location>
        <begin position="190"/>
        <end position="307"/>
    </location>
</feature>
<evidence type="ECO:0000256" key="2">
    <source>
        <dbReference type="ARBA" id="ARBA00022692"/>
    </source>
</evidence>
<evidence type="ECO:0000259" key="6">
    <source>
        <dbReference type="Pfam" id="PF04932"/>
    </source>
</evidence>
<feature type="transmembrane region" description="Helical" evidence="5">
    <location>
        <begin position="393"/>
        <end position="409"/>
    </location>
</feature>
<feature type="transmembrane region" description="Helical" evidence="5">
    <location>
        <begin position="182"/>
        <end position="198"/>
    </location>
</feature>
<proteinExistence type="predicted"/>
<name>A0ABW2YA47_9GAMM</name>
<feature type="transmembrane region" description="Helical" evidence="5">
    <location>
        <begin position="106"/>
        <end position="124"/>
    </location>
</feature>
<feature type="transmembrane region" description="Helical" evidence="5">
    <location>
        <begin position="56"/>
        <end position="75"/>
    </location>
</feature>
<reference evidence="8" key="1">
    <citation type="journal article" date="2019" name="Int. J. Syst. Evol. Microbiol.">
        <title>The Global Catalogue of Microorganisms (GCM) 10K type strain sequencing project: providing services to taxonomists for standard genome sequencing and annotation.</title>
        <authorList>
            <consortium name="The Broad Institute Genomics Platform"/>
            <consortium name="The Broad Institute Genome Sequencing Center for Infectious Disease"/>
            <person name="Wu L."/>
            <person name="Ma J."/>
        </authorList>
    </citation>
    <scope>NUCLEOTIDE SEQUENCE [LARGE SCALE GENOMIC DNA]</scope>
    <source>
        <strain evidence="8">CCUG 55585</strain>
    </source>
</reference>
<dbReference type="EMBL" id="JBHTIF010000001">
    <property type="protein sequence ID" value="MFD0725409.1"/>
    <property type="molecule type" value="Genomic_DNA"/>
</dbReference>
<dbReference type="InterPro" id="IPR007016">
    <property type="entry name" value="O-antigen_ligase-rel_domated"/>
</dbReference>
<evidence type="ECO:0000256" key="3">
    <source>
        <dbReference type="ARBA" id="ARBA00022989"/>
    </source>
</evidence>
<dbReference type="Proteomes" id="UP001597110">
    <property type="component" value="Unassembled WGS sequence"/>
</dbReference>
<feature type="transmembrane region" description="Helical" evidence="5">
    <location>
        <begin position="81"/>
        <end position="99"/>
    </location>
</feature>
<keyword evidence="4 5" id="KW-0472">Membrane</keyword>
<protein>
    <submittedName>
        <fullName evidence="7">O-antigen ligase family protein</fullName>
    </submittedName>
</protein>
<dbReference type="PANTHER" id="PTHR37422">
    <property type="entry name" value="TEICHURONIC ACID BIOSYNTHESIS PROTEIN TUAE"/>
    <property type="match status" value="1"/>
</dbReference>